<protein>
    <submittedName>
        <fullName evidence="1">Uncharacterized protein</fullName>
    </submittedName>
</protein>
<proteinExistence type="predicted"/>
<evidence type="ECO:0000313" key="3">
    <source>
        <dbReference type="Proteomes" id="UP000249115"/>
    </source>
</evidence>
<accession>A0A2W7QS31</accession>
<dbReference type="EMBL" id="VORV01000018">
    <property type="protein sequence ID" value="TXD75863.1"/>
    <property type="molecule type" value="Genomic_DNA"/>
</dbReference>
<evidence type="ECO:0000313" key="2">
    <source>
        <dbReference type="EMBL" id="TXD75863.1"/>
    </source>
</evidence>
<dbReference type="RefSeq" id="WP_086502983.1">
    <property type="nucleotide sequence ID" value="NZ_MSSV01000024.1"/>
</dbReference>
<dbReference type="Proteomes" id="UP000249115">
    <property type="component" value="Unassembled WGS sequence"/>
</dbReference>
<dbReference type="AlphaFoldDB" id="A0A2W7QS31"/>
<organism evidence="1 3">
    <name type="scientific">Algoriphagus ratkowskyi</name>
    <dbReference type="NCBI Taxonomy" id="57028"/>
    <lineage>
        <taxon>Bacteria</taxon>
        <taxon>Pseudomonadati</taxon>
        <taxon>Bacteroidota</taxon>
        <taxon>Cytophagia</taxon>
        <taxon>Cytophagales</taxon>
        <taxon>Cyclobacteriaceae</taxon>
        <taxon>Algoriphagus</taxon>
    </lineage>
</organism>
<reference evidence="2 4" key="2">
    <citation type="submission" date="2019-08" db="EMBL/GenBank/DDBJ databases">
        <title>Genome of Algoriphagus ratkowskyi IC026.</title>
        <authorList>
            <person name="Bowman J.P."/>
        </authorList>
    </citation>
    <scope>NUCLEOTIDE SEQUENCE [LARGE SCALE GENOMIC DNA]</scope>
    <source>
        <strain evidence="2 4">IC026</strain>
    </source>
</reference>
<evidence type="ECO:0000313" key="4">
    <source>
        <dbReference type="Proteomes" id="UP000321927"/>
    </source>
</evidence>
<sequence length="232" mass="25952">MEVRVRVIKVNDDLEATEKYIAGHLKVLESYGVTKVTSADRSWTANPNTYLILFESMDDFRVLGGGRIQLRSKGFPLPLEEAIAEIDPSIVGYMEQFDDLEVAEYCGLWNSREVAGYGIGSIYLMKVGVAIAGQFKMKKLMALCSPATVKLTMKVGMEIVESLGQNGTFFYPKEGLIATLLQINDLDNIPTAVDIERQFIFDLRSNKVNKTLEKGPKGEMMISFEVNFNSRN</sequence>
<reference evidence="1 3" key="1">
    <citation type="submission" date="2018-06" db="EMBL/GenBank/DDBJ databases">
        <title>Genomic Encyclopedia of Archaeal and Bacterial Type Strains, Phase II (KMG-II): from individual species to whole genera.</title>
        <authorList>
            <person name="Goeker M."/>
        </authorList>
    </citation>
    <scope>NUCLEOTIDE SEQUENCE [LARGE SCALE GENOMIC DNA]</scope>
    <source>
        <strain evidence="1 3">DSM 22686</strain>
    </source>
</reference>
<evidence type="ECO:0000313" key="1">
    <source>
        <dbReference type="EMBL" id="PZX51074.1"/>
    </source>
</evidence>
<dbReference type="Proteomes" id="UP000321927">
    <property type="component" value="Unassembled WGS sequence"/>
</dbReference>
<dbReference type="EMBL" id="QKZU01000020">
    <property type="protein sequence ID" value="PZX51074.1"/>
    <property type="molecule type" value="Genomic_DNA"/>
</dbReference>
<comment type="caution">
    <text evidence="1">The sequence shown here is derived from an EMBL/GenBank/DDBJ whole genome shotgun (WGS) entry which is preliminary data.</text>
</comment>
<name>A0A2W7QS31_9BACT</name>
<keyword evidence="4" id="KW-1185">Reference proteome</keyword>
<gene>
    <name evidence="2" type="ORF">ESW18_18770</name>
    <name evidence="1" type="ORF">LV84_03831</name>
</gene>
<dbReference type="OrthoDB" id="660041at2"/>